<comment type="caution">
    <text evidence="2">The sequence shown here is derived from an EMBL/GenBank/DDBJ whole genome shotgun (WGS) entry which is preliminary data.</text>
</comment>
<evidence type="ECO:0000313" key="2">
    <source>
        <dbReference type="EMBL" id="RRT33798.1"/>
    </source>
</evidence>
<reference evidence="2 3" key="1">
    <citation type="journal article" date="2014" name="Agronomy (Basel)">
        <title>A Draft Genome Sequence for Ensete ventricosum, the Drought-Tolerant Tree Against Hunger.</title>
        <authorList>
            <person name="Harrison J."/>
            <person name="Moore K.A."/>
            <person name="Paszkiewicz K."/>
            <person name="Jones T."/>
            <person name="Grant M."/>
            <person name="Ambacheew D."/>
            <person name="Muzemil S."/>
            <person name="Studholme D.J."/>
        </authorList>
    </citation>
    <scope>NUCLEOTIDE SEQUENCE [LARGE SCALE GENOMIC DNA]</scope>
</reference>
<feature type="compositionally biased region" description="Basic and acidic residues" evidence="1">
    <location>
        <begin position="146"/>
        <end position="160"/>
    </location>
</feature>
<name>A0A426X2U0_ENSVE</name>
<feature type="compositionally biased region" description="Acidic residues" evidence="1">
    <location>
        <begin position="166"/>
        <end position="176"/>
    </location>
</feature>
<sequence>MKANHDLDTTVTEGSLAVIRGWYSIPVEYGLHVPRPGQRPYSSDEPDMCISMDALEAGLRFPLHPLIEEVGAATISPPESVLVSSAHPIGNAPPYLSEEEFILVVRLKKIISSSCAIKEMTELWLVKAGLSPASRGIVLTRRHKSRHDEGESRSHSKGKEPAAPSEEPETPDESDEGGASSVHHRPRSMKDLFKTKVHKDDAGYYTLQMSDLSH</sequence>
<accession>A0A426X2U0</accession>
<dbReference type="EMBL" id="AMZH03028239">
    <property type="protein sequence ID" value="RRT33798.1"/>
    <property type="molecule type" value="Genomic_DNA"/>
</dbReference>
<feature type="region of interest" description="Disordered" evidence="1">
    <location>
        <begin position="137"/>
        <end position="194"/>
    </location>
</feature>
<dbReference type="AlphaFoldDB" id="A0A426X2U0"/>
<evidence type="ECO:0000256" key="1">
    <source>
        <dbReference type="SAM" id="MobiDB-lite"/>
    </source>
</evidence>
<dbReference type="Proteomes" id="UP000287651">
    <property type="component" value="Unassembled WGS sequence"/>
</dbReference>
<gene>
    <name evidence="2" type="ORF">B296_00054978</name>
</gene>
<evidence type="ECO:0000313" key="3">
    <source>
        <dbReference type="Proteomes" id="UP000287651"/>
    </source>
</evidence>
<organism evidence="2 3">
    <name type="scientific">Ensete ventricosum</name>
    <name type="common">Abyssinian banana</name>
    <name type="synonym">Musa ensete</name>
    <dbReference type="NCBI Taxonomy" id="4639"/>
    <lineage>
        <taxon>Eukaryota</taxon>
        <taxon>Viridiplantae</taxon>
        <taxon>Streptophyta</taxon>
        <taxon>Embryophyta</taxon>
        <taxon>Tracheophyta</taxon>
        <taxon>Spermatophyta</taxon>
        <taxon>Magnoliopsida</taxon>
        <taxon>Liliopsida</taxon>
        <taxon>Zingiberales</taxon>
        <taxon>Musaceae</taxon>
        <taxon>Ensete</taxon>
    </lineage>
</organism>
<protein>
    <submittedName>
        <fullName evidence="2">Uncharacterized protein</fullName>
    </submittedName>
</protein>
<proteinExistence type="predicted"/>